<feature type="region of interest" description="Disordered" evidence="3">
    <location>
        <begin position="168"/>
        <end position="195"/>
    </location>
</feature>
<dbReference type="SUPFAM" id="SSF51735">
    <property type="entry name" value="NAD(P)-binding Rossmann-fold domains"/>
    <property type="match status" value="1"/>
</dbReference>
<dbReference type="Proteomes" id="UP001151582">
    <property type="component" value="Unassembled WGS sequence"/>
</dbReference>
<dbReference type="Gene3D" id="3.40.50.720">
    <property type="entry name" value="NAD(P)-binding Rossmann-like Domain"/>
    <property type="match status" value="1"/>
</dbReference>
<dbReference type="InterPro" id="IPR036291">
    <property type="entry name" value="NAD(P)-bd_dom_sf"/>
</dbReference>
<protein>
    <submittedName>
        <fullName evidence="4">Oxidoreductase htatip2</fullName>
    </submittedName>
</protein>
<sequence length="317" mass="33290">MSTPDASSDGAAAIIAAAANKFKEAYSAQSITPRALIVGASGETGQQVLRELLSSGAFAQVTSVGRREVTYGGPNGDRLVQKVVDFEQLCNEHGIERKGAPNATAAPATGTTTASKVDFQGHTHAYCCLGTTRAKSGVDGFYRVDHDYTMAFAKAFYEANAPTAPTAATASNNAEANDVADSSSPTGDSPTTPLQFSVVSSTGANARSPLLYVQTKGQVEEELKAMPFTRLTIFRPAGLLCDRKESRFMETVMVKAIRSIDRIFGTKSLGISTALLGQAIVLDSLRHPLAKANAAQKQQTTLSNAAILDSLKTPPAV</sequence>
<dbReference type="GO" id="GO:0051170">
    <property type="term" value="P:import into nucleus"/>
    <property type="evidence" value="ECO:0007669"/>
    <property type="project" value="TreeGrafter"/>
</dbReference>
<proteinExistence type="inferred from homology"/>
<evidence type="ECO:0000313" key="4">
    <source>
        <dbReference type="EMBL" id="KAJ1982643.1"/>
    </source>
</evidence>
<dbReference type="PANTHER" id="PTHR14097:SF7">
    <property type="entry name" value="OXIDOREDUCTASE HTATIP2"/>
    <property type="match status" value="1"/>
</dbReference>
<evidence type="ECO:0000256" key="2">
    <source>
        <dbReference type="ARBA" id="ARBA00006617"/>
    </source>
</evidence>
<dbReference type="GO" id="GO:0005741">
    <property type="term" value="C:mitochondrial outer membrane"/>
    <property type="evidence" value="ECO:0007669"/>
    <property type="project" value="UniProtKB-SubCell"/>
</dbReference>
<dbReference type="OrthoDB" id="430436at2759"/>
<dbReference type="EMBL" id="JANBQB010000083">
    <property type="protein sequence ID" value="KAJ1982643.1"/>
    <property type="molecule type" value="Genomic_DNA"/>
</dbReference>
<comment type="subcellular location">
    <subcellularLocation>
        <location evidence="1">Mitochondrion outer membrane</location>
        <topology evidence="1">Peripheral membrane protein</topology>
    </subcellularLocation>
</comment>
<name>A0A9W8B9L3_9FUNG</name>
<accession>A0A9W8B9L3</accession>
<dbReference type="PANTHER" id="PTHR14097">
    <property type="entry name" value="OXIDOREDUCTASE HTATIP2"/>
    <property type="match status" value="1"/>
</dbReference>
<evidence type="ECO:0000313" key="5">
    <source>
        <dbReference type="Proteomes" id="UP001151582"/>
    </source>
</evidence>
<dbReference type="AlphaFoldDB" id="A0A9W8B9L3"/>
<keyword evidence="5" id="KW-1185">Reference proteome</keyword>
<organism evidence="4 5">
    <name type="scientific">Dimargaris verticillata</name>
    <dbReference type="NCBI Taxonomy" id="2761393"/>
    <lineage>
        <taxon>Eukaryota</taxon>
        <taxon>Fungi</taxon>
        <taxon>Fungi incertae sedis</taxon>
        <taxon>Zoopagomycota</taxon>
        <taxon>Kickxellomycotina</taxon>
        <taxon>Dimargaritomycetes</taxon>
        <taxon>Dimargaritales</taxon>
        <taxon>Dimargaritaceae</taxon>
        <taxon>Dimargaris</taxon>
    </lineage>
</organism>
<comment type="similarity">
    <text evidence="2">Belongs to the FMP52 family.</text>
</comment>
<evidence type="ECO:0000256" key="1">
    <source>
        <dbReference type="ARBA" id="ARBA00004450"/>
    </source>
</evidence>
<evidence type="ECO:0000256" key="3">
    <source>
        <dbReference type="SAM" id="MobiDB-lite"/>
    </source>
</evidence>
<gene>
    <name evidence="4" type="primary">HTATIP2</name>
    <name evidence="4" type="ORF">H4R34_001640</name>
</gene>
<reference evidence="4" key="1">
    <citation type="submission" date="2022-07" db="EMBL/GenBank/DDBJ databases">
        <title>Phylogenomic reconstructions and comparative analyses of Kickxellomycotina fungi.</title>
        <authorList>
            <person name="Reynolds N.K."/>
            <person name="Stajich J.E."/>
            <person name="Barry K."/>
            <person name="Grigoriev I.V."/>
            <person name="Crous P."/>
            <person name="Smith M.E."/>
        </authorList>
    </citation>
    <scope>NUCLEOTIDE SEQUENCE</scope>
    <source>
        <strain evidence="4">RSA 567</strain>
    </source>
</reference>
<comment type="caution">
    <text evidence="4">The sequence shown here is derived from an EMBL/GenBank/DDBJ whole genome shotgun (WGS) entry which is preliminary data.</text>
</comment>
<feature type="compositionally biased region" description="Low complexity" evidence="3">
    <location>
        <begin position="168"/>
        <end position="193"/>
    </location>
</feature>